<keyword evidence="2" id="KW-1185">Reference proteome</keyword>
<reference evidence="2" key="1">
    <citation type="submission" date="2015-10" db="EMBL/GenBank/DDBJ databases">
        <authorList>
            <person name="Lehtovirta-Morley L.E."/>
            <person name="Vieille C."/>
        </authorList>
    </citation>
    <scope>NUCLEOTIDE SEQUENCE [LARGE SCALE GENOMIC DNA]</scope>
</reference>
<name>A0A128A156_9ARCH</name>
<evidence type="ECO:0000313" key="1">
    <source>
        <dbReference type="EMBL" id="CUR51083.1"/>
    </source>
</evidence>
<organism evidence="1 2">
    <name type="scientific">Nitrosotalea devaniterrae</name>
    <dbReference type="NCBI Taxonomy" id="1078905"/>
    <lineage>
        <taxon>Archaea</taxon>
        <taxon>Nitrososphaerota</taxon>
        <taxon>Nitrososphaeria</taxon>
        <taxon>Nitrosotaleales</taxon>
        <taxon>Nitrosotaleaceae</taxon>
        <taxon>Nitrosotalea</taxon>
    </lineage>
</organism>
<dbReference type="KEGG" id="ndv:NDEV_0318"/>
<protein>
    <submittedName>
        <fullName evidence="1">Uncharacterized protein</fullName>
    </submittedName>
</protein>
<gene>
    <name evidence="1" type="ORF">NDEV_0318</name>
</gene>
<accession>A0A128A156</accession>
<dbReference type="Proteomes" id="UP000196239">
    <property type="component" value="Chromosome 1"/>
</dbReference>
<evidence type="ECO:0000313" key="2">
    <source>
        <dbReference type="Proteomes" id="UP000196239"/>
    </source>
</evidence>
<proteinExistence type="predicted"/>
<dbReference type="AlphaFoldDB" id="A0A128A156"/>
<sequence>MLEEKGKYASATQNRRFVWEKVMWPLILELNTTSFTNQQYKKRRDQVCKELDIPASRIAGGFVSLLLKGILYKENDLYSIHYRLIPYMRLGANCDYSTAVREASTK</sequence>
<dbReference type="EMBL" id="LN890280">
    <property type="protein sequence ID" value="CUR51083.1"/>
    <property type="molecule type" value="Genomic_DNA"/>
</dbReference>